<comment type="caution">
    <text evidence="2">The sequence shown here is derived from an EMBL/GenBank/DDBJ whole genome shotgun (WGS) entry which is preliminary data.</text>
</comment>
<feature type="transmembrane region" description="Helical" evidence="1">
    <location>
        <begin position="65"/>
        <end position="88"/>
    </location>
</feature>
<dbReference type="EMBL" id="BAAABL010000069">
    <property type="protein sequence ID" value="GAA0309204.1"/>
    <property type="molecule type" value="Genomic_DNA"/>
</dbReference>
<keyword evidence="3" id="KW-1185">Reference proteome</keyword>
<protein>
    <submittedName>
        <fullName evidence="2">Uncharacterized protein</fullName>
    </submittedName>
</protein>
<proteinExistence type="predicted"/>
<name>A0AAV3SAE9_9EURY</name>
<evidence type="ECO:0000313" key="3">
    <source>
        <dbReference type="Proteomes" id="UP001500837"/>
    </source>
</evidence>
<evidence type="ECO:0000313" key="2">
    <source>
        <dbReference type="EMBL" id="GAA0309204.1"/>
    </source>
</evidence>
<gene>
    <name evidence="2" type="ORF">GCM10009066_23450</name>
</gene>
<reference evidence="2 3" key="1">
    <citation type="journal article" date="2019" name="Int. J. Syst. Evol. Microbiol.">
        <title>The Global Catalogue of Microorganisms (GCM) 10K type strain sequencing project: providing services to taxonomists for standard genome sequencing and annotation.</title>
        <authorList>
            <consortium name="The Broad Institute Genomics Platform"/>
            <consortium name="The Broad Institute Genome Sequencing Center for Infectious Disease"/>
            <person name="Wu L."/>
            <person name="Ma J."/>
        </authorList>
    </citation>
    <scope>NUCLEOTIDE SEQUENCE [LARGE SCALE GENOMIC DNA]</scope>
    <source>
        <strain evidence="2 3">JCM 16330</strain>
    </source>
</reference>
<dbReference type="AlphaFoldDB" id="A0AAV3SAE9"/>
<evidence type="ECO:0000256" key="1">
    <source>
        <dbReference type="SAM" id="Phobius"/>
    </source>
</evidence>
<keyword evidence="1" id="KW-1133">Transmembrane helix</keyword>
<keyword evidence="1" id="KW-0812">Transmembrane</keyword>
<dbReference type="Proteomes" id="UP001500837">
    <property type="component" value="Unassembled WGS sequence"/>
</dbReference>
<keyword evidence="1" id="KW-0472">Membrane</keyword>
<organism evidence="2 3">
    <name type="scientific">Halarchaeum salinum</name>
    <dbReference type="NCBI Taxonomy" id="489912"/>
    <lineage>
        <taxon>Archaea</taxon>
        <taxon>Methanobacteriati</taxon>
        <taxon>Methanobacteriota</taxon>
        <taxon>Stenosarchaea group</taxon>
        <taxon>Halobacteria</taxon>
        <taxon>Halobacteriales</taxon>
        <taxon>Halobacteriaceae</taxon>
    </lineage>
</organism>
<feature type="transmembrane region" description="Helical" evidence="1">
    <location>
        <begin position="108"/>
        <end position="126"/>
    </location>
</feature>
<accession>A0AAV3SAE9</accession>
<sequence length="138" mass="14194">MLMNADDGAALAEPTREQCGRGRARILAFGVATMALSLVAVEPVAAAEIGAAFCQTEMAATIKNLFTIIQYGGPLVGGVTALGATVAIPTVRRADLKKELKEVRNQGLIWGVIVAPLGTAILQFVLNDVVSGGVSCGL</sequence>
<feature type="transmembrane region" description="Helical" evidence="1">
    <location>
        <begin position="26"/>
        <end position="45"/>
    </location>
</feature>